<evidence type="ECO:0000256" key="2">
    <source>
        <dbReference type="PROSITE-ProRule" id="PRU00235"/>
    </source>
</evidence>
<feature type="compositionally biased region" description="Acidic residues" evidence="3">
    <location>
        <begin position="137"/>
        <end position="148"/>
    </location>
</feature>
<reference evidence="4" key="1">
    <citation type="submission" date="2021-01" db="EMBL/GenBank/DDBJ databases">
        <authorList>
            <person name="Corre E."/>
            <person name="Pelletier E."/>
            <person name="Niang G."/>
            <person name="Scheremetjew M."/>
            <person name="Finn R."/>
            <person name="Kale V."/>
            <person name="Holt S."/>
            <person name="Cochrane G."/>
            <person name="Meng A."/>
            <person name="Brown T."/>
            <person name="Cohen L."/>
        </authorList>
    </citation>
    <scope>NUCLEOTIDE SEQUENCE</scope>
    <source>
        <strain evidence="4">CCMP645</strain>
    </source>
</reference>
<feature type="repeat" description="RCC1" evidence="2">
    <location>
        <begin position="304"/>
        <end position="356"/>
    </location>
</feature>
<protein>
    <submittedName>
        <fullName evidence="4">Uncharacterized protein</fullName>
    </submittedName>
</protein>
<keyword evidence="1" id="KW-0677">Repeat</keyword>
<dbReference type="InterPro" id="IPR000408">
    <property type="entry name" value="Reg_chr_condens"/>
</dbReference>
<accession>A0A7S4B3F8</accession>
<feature type="repeat" description="RCC1" evidence="2">
    <location>
        <begin position="251"/>
        <end position="303"/>
    </location>
</feature>
<feature type="repeat" description="RCC1" evidence="2">
    <location>
        <begin position="357"/>
        <end position="414"/>
    </location>
</feature>
<feature type="region of interest" description="Disordered" evidence="3">
    <location>
        <begin position="91"/>
        <end position="164"/>
    </location>
</feature>
<sequence length="564" mass="58306">MRDALGYSAAVLAARLHVPLRELAQNGSALRLSRTCRSLWALLRAQRPHSIAGGMAHSLFIVNSEVWGCGTEIEPHVPTREWGKRRMEATGRIGPACGNSREVDDGSSSSVGSSGGGSGNGGDGGCDNGDTERSESDENSADGEDTEGDGGGGTGEEQASPPLSRITWYPTRMRGMAGISVVEVAAGGQHSLARSSAGGVWSFGRNDFGQCGTGVCSSLLCAARRPLGLSRETARSVCAGAFFSLVVMRDGSLFAFGSNAYGELCNGSGGASRQPVPVRAEGLPCQLLQAAAGRGHTLLLSVRGQVLSAGRNAYGQLGRGFESQCEDLHYLDSLTGNPLIVQVAAGNNHSLAIDELGKVFAWGCNDASQLGDVASSADAMCRTVTAPRRIRSLSQHRVVQIAAGHAHSLCLTESGVFVVGSGCPLDEAPDGGRPCRRPPCVQRVDCEQLLHAGVATEVAAGAKHSLLCDNPQSRSVGLCSGACDDAFFPESDGTAAAEDADAVPTTQLTAAVPIKRNDVAGAAYSACSWGSAGFGQCGCRVERAASAQGDGDTLLRTVQPVRFR</sequence>
<dbReference type="SUPFAM" id="SSF50985">
    <property type="entry name" value="RCC1/BLIP-II"/>
    <property type="match status" value="1"/>
</dbReference>
<dbReference type="InterPro" id="IPR009091">
    <property type="entry name" value="RCC1/BLIP-II"/>
</dbReference>
<dbReference type="Pfam" id="PF00415">
    <property type="entry name" value="RCC1"/>
    <property type="match status" value="3"/>
</dbReference>
<dbReference type="EMBL" id="HBIZ01008945">
    <property type="protein sequence ID" value="CAE0752631.1"/>
    <property type="molecule type" value="Transcribed_RNA"/>
</dbReference>
<dbReference type="PRINTS" id="PR00633">
    <property type="entry name" value="RCCNDNSATION"/>
</dbReference>
<dbReference type="PANTHER" id="PTHR22870:SF408">
    <property type="entry name" value="OS09G0560450 PROTEIN"/>
    <property type="match status" value="1"/>
</dbReference>
<organism evidence="4">
    <name type="scientific">Chrysotila carterae</name>
    <name type="common">Marine alga</name>
    <name type="synonym">Syracosphaera carterae</name>
    <dbReference type="NCBI Taxonomy" id="13221"/>
    <lineage>
        <taxon>Eukaryota</taxon>
        <taxon>Haptista</taxon>
        <taxon>Haptophyta</taxon>
        <taxon>Prymnesiophyceae</taxon>
        <taxon>Isochrysidales</taxon>
        <taxon>Isochrysidaceae</taxon>
        <taxon>Chrysotila</taxon>
    </lineage>
</organism>
<feature type="compositionally biased region" description="Gly residues" evidence="3">
    <location>
        <begin position="113"/>
        <end position="127"/>
    </location>
</feature>
<evidence type="ECO:0000256" key="3">
    <source>
        <dbReference type="SAM" id="MobiDB-lite"/>
    </source>
</evidence>
<dbReference type="Pfam" id="PF13540">
    <property type="entry name" value="RCC1_2"/>
    <property type="match status" value="1"/>
</dbReference>
<dbReference type="AlphaFoldDB" id="A0A7S4B3F8"/>
<evidence type="ECO:0000256" key="1">
    <source>
        <dbReference type="ARBA" id="ARBA00022737"/>
    </source>
</evidence>
<dbReference type="InterPro" id="IPR051210">
    <property type="entry name" value="Ub_ligase/GEF_domain"/>
</dbReference>
<proteinExistence type="predicted"/>
<dbReference type="Gene3D" id="2.130.10.30">
    <property type="entry name" value="Regulator of chromosome condensation 1/beta-lactamase-inhibitor protein II"/>
    <property type="match status" value="2"/>
</dbReference>
<dbReference type="PROSITE" id="PS00626">
    <property type="entry name" value="RCC1_2"/>
    <property type="match status" value="2"/>
</dbReference>
<gene>
    <name evidence="4" type="ORF">PCAR00345_LOCUS5218</name>
</gene>
<evidence type="ECO:0000313" key="4">
    <source>
        <dbReference type="EMBL" id="CAE0752631.1"/>
    </source>
</evidence>
<feature type="repeat" description="RCC1" evidence="2">
    <location>
        <begin position="137"/>
        <end position="197"/>
    </location>
</feature>
<name>A0A7S4B3F8_CHRCT</name>
<dbReference type="PROSITE" id="PS50012">
    <property type="entry name" value="RCC1_3"/>
    <property type="match status" value="4"/>
</dbReference>
<dbReference type="PANTHER" id="PTHR22870">
    <property type="entry name" value="REGULATOR OF CHROMOSOME CONDENSATION"/>
    <property type="match status" value="1"/>
</dbReference>